<dbReference type="Gene3D" id="3.90.1520.10">
    <property type="entry name" value="H-NOX domain"/>
    <property type="match status" value="1"/>
</dbReference>
<feature type="domain" description="4-vinyl reductase 4VR" evidence="1">
    <location>
        <begin position="116"/>
        <end position="176"/>
    </location>
</feature>
<evidence type="ECO:0000259" key="1">
    <source>
        <dbReference type="SMART" id="SM00989"/>
    </source>
</evidence>
<dbReference type="AlphaFoldDB" id="A0A346Y016"/>
<dbReference type="InterPro" id="IPR038158">
    <property type="entry name" value="H-NOX_domain_sf"/>
</dbReference>
<protein>
    <submittedName>
        <fullName evidence="2">Guanylate cyclase-related protein</fullName>
    </submittedName>
</protein>
<dbReference type="KEGG" id="euz:DVS28_a3137"/>
<name>A0A346Y016_9ACTN</name>
<organism evidence="2 3">
    <name type="scientific">Euzebya pacifica</name>
    <dbReference type="NCBI Taxonomy" id="1608957"/>
    <lineage>
        <taxon>Bacteria</taxon>
        <taxon>Bacillati</taxon>
        <taxon>Actinomycetota</taxon>
        <taxon>Nitriliruptoria</taxon>
        <taxon>Euzebyales</taxon>
    </lineage>
</organism>
<evidence type="ECO:0000313" key="2">
    <source>
        <dbReference type="EMBL" id="AXV07813.1"/>
    </source>
</evidence>
<dbReference type="InterPro" id="IPR024096">
    <property type="entry name" value="NO_sig/Golgi_transp_ligand-bd"/>
</dbReference>
<dbReference type="Pfam" id="PF07700">
    <property type="entry name" value="HNOB"/>
    <property type="match status" value="1"/>
</dbReference>
<dbReference type="EMBL" id="CP031165">
    <property type="protein sequence ID" value="AXV07813.1"/>
    <property type="molecule type" value="Genomic_DNA"/>
</dbReference>
<dbReference type="RefSeq" id="WP_164710596.1">
    <property type="nucleotide sequence ID" value="NZ_CP031165.1"/>
</dbReference>
<reference evidence="2 3" key="1">
    <citation type="submission" date="2018-09" db="EMBL/GenBank/DDBJ databases">
        <title>Complete genome sequence of Euzebya sp. DY32-46 isolated from seawater of Pacific Ocean.</title>
        <authorList>
            <person name="Xu L."/>
            <person name="Wu Y.-H."/>
            <person name="Xu X.-W."/>
        </authorList>
    </citation>
    <scope>NUCLEOTIDE SEQUENCE [LARGE SCALE GENOMIC DNA]</scope>
    <source>
        <strain evidence="2 3">DY32-46</strain>
    </source>
</reference>
<dbReference type="GO" id="GO:0020037">
    <property type="term" value="F:heme binding"/>
    <property type="evidence" value="ECO:0007669"/>
    <property type="project" value="InterPro"/>
</dbReference>
<dbReference type="InterPro" id="IPR004096">
    <property type="entry name" value="V4R"/>
</dbReference>
<accession>A0A346Y016</accession>
<evidence type="ECO:0000313" key="3">
    <source>
        <dbReference type="Proteomes" id="UP000264006"/>
    </source>
</evidence>
<dbReference type="SMART" id="SM00989">
    <property type="entry name" value="V4R"/>
    <property type="match status" value="1"/>
</dbReference>
<keyword evidence="3" id="KW-1185">Reference proteome</keyword>
<gene>
    <name evidence="2" type="ORF">DVS28_a3137</name>
</gene>
<dbReference type="Proteomes" id="UP000264006">
    <property type="component" value="Chromosome"/>
</dbReference>
<sequence length="183" mass="19942">MKGIIFNVAERVVSDRWDPETWDAVLDRAGLVGAYSALGTYPDQDMVAILRAAADTLGVPVAHVLRVVGRDGYQHLANRYPDLSSRYASARDVLLHLDQVIHPQVKALNPEAIVPEFDASTAGNTVILRYRSERAMCHLAEGLVEGAADAHGDIVRVTQPTCRLNGDEECVLHVTFEVPGLTS</sequence>
<proteinExistence type="predicted"/>
<dbReference type="InterPro" id="IPR011644">
    <property type="entry name" value="Heme_NO-bd"/>
</dbReference>
<dbReference type="SUPFAM" id="SSF111126">
    <property type="entry name" value="Ligand-binding domain in the NO signalling and Golgi transport"/>
    <property type="match status" value="1"/>
</dbReference>